<dbReference type="SUPFAM" id="SSF48452">
    <property type="entry name" value="TPR-like"/>
    <property type="match status" value="1"/>
</dbReference>
<dbReference type="PANTHER" id="PTHR44858">
    <property type="entry name" value="TETRATRICOPEPTIDE REPEAT PROTEIN 6"/>
    <property type="match status" value="1"/>
</dbReference>
<dbReference type="Pfam" id="PF13414">
    <property type="entry name" value="TPR_11"/>
    <property type="match status" value="1"/>
</dbReference>
<evidence type="ECO:0000256" key="2">
    <source>
        <dbReference type="ARBA" id="ARBA00022803"/>
    </source>
</evidence>
<reference evidence="4 5" key="1">
    <citation type="submission" date="2020-08" db="EMBL/GenBank/DDBJ databases">
        <title>Genomic Encyclopedia of Type Strains, Phase IV (KMG-IV): sequencing the most valuable type-strain genomes for metagenomic binning, comparative biology and taxonomic classification.</title>
        <authorList>
            <person name="Goeker M."/>
        </authorList>
    </citation>
    <scope>NUCLEOTIDE SEQUENCE [LARGE SCALE GENOMIC DNA]</scope>
    <source>
        <strain evidence="4 5">DSM 12421</strain>
    </source>
</reference>
<protein>
    <submittedName>
        <fullName evidence="4">Tetratricopeptide (TPR) repeat protein</fullName>
    </submittedName>
</protein>
<keyword evidence="1" id="KW-0677">Repeat</keyword>
<gene>
    <name evidence="4" type="ORF">HNQ62_002010</name>
</gene>
<dbReference type="PROSITE" id="PS50005">
    <property type="entry name" value="TPR"/>
    <property type="match status" value="1"/>
</dbReference>
<evidence type="ECO:0000313" key="5">
    <source>
        <dbReference type="Proteomes" id="UP000582213"/>
    </source>
</evidence>
<dbReference type="InterPro" id="IPR011990">
    <property type="entry name" value="TPR-like_helical_dom_sf"/>
</dbReference>
<accession>A0A7J9RT97</accession>
<keyword evidence="2 3" id="KW-0802">TPR repeat</keyword>
<evidence type="ECO:0000256" key="3">
    <source>
        <dbReference type="PROSITE-ProRule" id="PRU00339"/>
    </source>
</evidence>
<dbReference type="SMART" id="SM00028">
    <property type="entry name" value="TPR"/>
    <property type="match status" value="5"/>
</dbReference>
<dbReference type="InterPro" id="IPR050498">
    <property type="entry name" value="Ycf3"/>
</dbReference>
<dbReference type="PROSITE" id="PS50293">
    <property type="entry name" value="TPR_REGION"/>
    <property type="match status" value="1"/>
</dbReference>
<feature type="repeat" description="TPR" evidence="3">
    <location>
        <begin position="185"/>
        <end position="218"/>
    </location>
</feature>
<comment type="caution">
    <text evidence="4">The sequence shown here is derived from an EMBL/GenBank/DDBJ whole genome shotgun (WGS) entry which is preliminary data.</text>
</comment>
<dbReference type="RefSeq" id="WP_184651035.1">
    <property type="nucleotide sequence ID" value="NZ_CP045484.1"/>
</dbReference>
<dbReference type="AlphaFoldDB" id="A0A7J9RT97"/>
<dbReference type="Gene3D" id="1.25.40.10">
    <property type="entry name" value="Tetratricopeptide repeat domain"/>
    <property type="match status" value="3"/>
</dbReference>
<proteinExistence type="predicted"/>
<name>A0A7J9RT97_SULOH</name>
<dbReference type="Pfam" id="PF13432">
    <property type="entry name" value="TPR_16"/>
    <property type="match status" value="1"/>
</dbReference>
<dbReference type="GO" id="GO:0046813">
    <property type="term" value="P:receptor-mediated virion attachment to host cell"/>
    <property type="evidence" value="ECO:0007669"/>
    <property type="project" value="TreeGrafter"/>
</dbReference>
<evidence type="ECO:0000313" key="4">
    <source>
        <dbReference type="EMBL" id="MBB5254237.1"/>
    </source>
</evidence>
<dbReference type="OrthoDB" id="115601at2157"/>
<evidence type="ECO:0000256" key="1">
    <source>
        <dbReference type="ARBA" id="ARBA00022737"/>
    </source>
</evidence>
<dbReference type="EMBL" id="JACHFY010000012">
    <property type="protein sequence ID" value="MBB5254237.1"/>
    <property type="molecule type" value="Genomic_DNA"/>
</dbReference>
<dbReference type="PANTHER" id="PTHR44858:SF1">
    <property type="entry name" value="UDP-N-ACETYLGLUCOSAMINE--PEPTIDE N-ACETYLGLUCOSAMINYLTRANSFERASE SPINDLY-RELATED"/>
    <property type="match status" value="1"/>
</dbReference>
<dbReference type="Proteomes" id="UP000582213">
    <property type="component" value="Unassembled WGS sequence"/>
</dbReference>
<dbReference type="GeneID" id="42800828"/>
<dbReference type="InterPro" id="IPR019734">
    <property type="entry name" value="TPR_rpt"/>
</dbReference>
<organism evidence="4 5">
    <name type="scientific">Sulfurisphaera ohwakuensis</name>
    <dbReference type="NCBI Taxonomy" id="69656"/>
    <lineage>
        <taxon>Archaea</taxon>
        <taxon>Thermoproteota</taxon>
        <taxon>Thermoprotei</taxon>
        <taxon>Sulfolobales</taxon>
        <taxon>Sulfolobaceae</taxon>
        <taxon>Sulfurisphaera</taxon>
    </lineage>
</organism>
<sequence length="249" mass="28648">MNDIKEIEEYYSQGNLVAALKKAEEVVKQNPSKEAYNLLGKILKELGEDDKAIDAFMKAENYIEVAKIYISKGMYKDALNVLSSFNDKESRILRALIYLKLENYEEGKEELVGIDDSSPLFYKIKGIIDYYTGDTYDAIRELSIAITLYPLDAELYYYRALAKMKLGMNAEDDLNTAMNLNPYFAEVYFSKGVLLENAGKFEEAVNYYSKAINLKPEYTEAYMRRAKVYMKLGKEEEAISDIKKINDKK</sequence>